<dbReference type="Pfam" id="PF17829">
    <property type="entry name" value="GH115_C"/>
    <property type="match status" value="1"/>
</dbReference>
<protein>
    <submittedName>
        <fullName evidence="4">Glycosyl hydrolase 115 family protein</fullName>
    </submittedName>
</protein>
<dbReference type="GO" id="GO:0016787">
    <property type="term" value="F:hydrolase activity"/>
    <property type="evidence" value="ECO:0007669"/>
    <property type="project" value="UniProtKB-KW"/>
</dbReference>
<dbReference type="RefSeq" id="WP_282333388.1">
    <property type="nucleotide sequence ID" value="NZ_JASBRG010000003.1"/>
</dbReference>
<evidence type="ECO:0000313" key="5">
    <source>
        <dbReference type="Proteomes" id="UP001226434"/>
    </source>
</evidence>
<dbReference type="PANTHER" id="PTHR37842">
    <property type="match status" value="1"/>
</dbReference>
<dbReference type="InterPro" id="IPR041437">
    <property type="entry name" value="GH115_C"/>
</dbReference>
<evidence type="ECO:0000313" key="4">
    <source>
        <dbReference type="EMBL" id="MDI3319274.1"/>
    </source>
</evidence>
<organism evidence="4 5">
    <name type="scientific">Pinibacter soli</name>
    <dbReference type="NCBI Taxonomy" id="3044211"/>
    <lineage>
        <taxon>Bacteria</taxon>
        <taxon>Pseudomonadati</taxon>
        <taxon>Bacteroidota</taxon>
        <taxon>Chitinophagia</taxon>
        <taxon>Chitinophagales</taxon>
        <taxon>Chitinophagaceae</taxon>
        <taxon>Pinibacter</taxon>
    </lineage>
</organism>
<dbReference type="Gene3D" id="3.20.20.520">
    <property type="entry name" value="Glycosyl hydrolase family 115"/>
    <property type="match status" value="1"/>
</dbReference>
<dbReference type="InterPro" id="IPR029018">
    <property type="entry name" value="Hex-like_dom2"/>
</dbReference>
<evidence type="ECO:0000259" key="3">
    <source>
        <dbReference type="Pfam" id="PF17829"/>
    </source>
</evidence>
<evidence type="ECO:0000256" key="1">
    <source>
        <dbReference type="ARBA" id="ARBA00022801"/>
    </source>
</evidence>
<dbReference type="InterPro" id="IPR042301">
    <property type="entry name" value="GH115_sf"/>
</dbReference>
<dbReference type="Gene3D" id="1.20.58.2150">
    <property type="match status" value="1"/>
</dbReference>
<feature type="domain" description="Gylcosyl hydrolase 115 C-terminal" evidence="3">
    <location>
        <begin position="783"/>
        <end position="958"/>
    </location>
</feature>
<dbReference type="Gene3D" id="3.30.379.10">
    <property type="entry name" value="Chitobiase/beta-hexosaminidase domain 2-like"/>
    <property type="match status" value="1"/>
</dbReference>
<dbReference type="Gene3D" id="2.60.120.1620">
    <property type="match status" value="1"/>
</dbReference>
<dbReference type="InterPro" id="IPR031924">
    <property type="entry name" value="GH115"/>
</dbReference>
<gene>
    <name evidence="4" type="ORF">QJ048_05790</name>
</gene>
<keyword evidence="1 4" id="KW-0378">Hydrolase</keyword>
<accession>A0ABT6RBH0</accession>
<proteinExistence type="predicted"/>
<dbReference type="Proteomes" id="UP001226434">
    <property type="component" value="Unassembled WGS sequence"/>
</dbReference>
<dbReference type="SUPFAM" id="SSF55545">
    <property type="entry name" value="beta-N-acetylhexosaminidase-like domain"/>
    <property type="match status" value="1"/>
</dbReference>
<dbReference type="EMBL" id="JASBRG010000003">
    <property type="protein sequence ID" value="MDI3319274.1"/>
    <property type="molecule type" value="Genomic_DNA"/>
</dbReference>
<keyword evidence="2" id="KW-0732">Signal</keyword>
<dbReference type="Pfam" id="PF15979">
    <property type="entry name" value="Glyco_hydro_115"/>
    <property type="match status" value="1"/>
</dbReference>
<keyword evidence="5" id="KW-1185">Reference proteome</keyword>
<feature type="signal peptide" evidence="2">
    <location>
        <begin position="1"/>
        <end position="23"/>
    </location>
</feature>
<dbReference type="PANTHER" id="PTHR37842:SF2">
    <property type="entry name" value="GYLCOSYL HYDROLASE 115 C-TERMINAL DOMAIN-CONTAINING PROTEIN"/>
    <property type="match status" value="1"/>
</dbReference>
<reference evidence="4 5" key="1">
    <citation type="submission" date="2023-05" db="EMBL/GenBank/DDBJ databases">
        <title>Genome sequence of Pinibacter sp. MAH-24.</title>
        <authorList>
            <person name="Huq M.A."/>
        </authorList>
    </citation>
    <scope>NUCLEOTIDE SEQUENCE [LARGE SCALE GENOMIC DNA]</scope>
    <source>
        <strain evidence="4 5">MAH-24</strain>
    </source>
</reference>
<evidence type="ECO:0000256" key="2">
    <source>
        <dbReference type="SAM" id="SignalP"/>
    </source>
</evidence>
<sequence>MNVLFRYTGILVFILLCNAKADAQDFSFSANGKPVMVLYTKDGPQMDSLLASLLADDIERVTSRRPVIVTDINQSKGNVIVIGNHQSNLIQSFIDKKSAIHKSLQGKWECFALKVIDRPKPDIDKAFIISGSDARGTAYGVFTLSQKIGVSPWYWWADVPVKKSSDVTVHQPEYISTQPSVKYRGIFLNDEDWGLRPWAANTFEPTVKNIGPKTYAKIFELLLRLNANFIWPAMHPGTTAFFAVPGNKEVAALYSIIIGSSHAEPMLRNNVGEWNEKTMGDFNYFTNKEKVDKYWEDRVKESIDNEVVYTMGMRGVHDGQMEGVKSAAEAVPVLEKIIKEQRELLEKYHHKSIDAVPQALTPYKEVLEFYEKGLKVPDDITLVWPDDNYGYIQRLSNEEEKKRSGRSGVYYHASYWGRPHDYLWLGTTHPALIREEMMKAYQTGADRLWVLNVGDIKPLEYDIQFFMDMAYNATPFKESSYTKKHLTDWNENVFGKNGSVIAEILWDYYNLAFERRPEFMGWSQVEPTTPTKVTTYNHFSYGDEAQHRIDKYNQLEDQVNGLRKIIDSTAFPAFYQLVYYPVVGASQMNKKFLFHDNAYIYSKQNRLSAYDYTAIAKDAYGTIQRETDYYNKVLENGKWKDMMSMKPRALPVFEMPGLPALKLDKKVGWNISPEGTDTSGAENLVLPTFLEGVNQHYFVDVFLTDSLSIQWSAVPSADWIKMSTKSGNLAPARNENQKRVWIDVDWSKCPKTEHSTGIVDFKSLNNKYEVKVNVFRPAGKVNGFVESNGIVSMYAQHYTACNNRSENKWEIIDGLGYTGRSVMNSIASSVVERFDATMLKQTGSFLAYDFVSFTDTIPELLLYAIPVHPINKNYSLRCAFTIDDGPLQLVDFKSNSIARTEEWKQNVLRNNAIRKLSYNRMKPGSHTLKIFAVDPGFILDRIAINLGGLKQAYSAIPETLSENK</sequence>
<name>A0ABT6RBH0_9BACT</name>
<comment type="caution">
    <text evidence="4">The sequence shown here is derived from an EMBL/GenBank/DDBJ whole genome shotgun (WGS) entry which is preliminary data.</text>
</comment>
<feature type="chain" id="PRO_5046272320" evidence="2">
    <location>
        <begin position="24"/>
        <end position="964"/>
    </location>
</feature>